<dbReference type="GeneID" id="28822861"/>
<gene>
    <name evidence="2" type="ORF">LY89DRAFT_669928</name>
</gene>
<dbReference type="RefSeq" id="XP_018070770.1">
    <property type="nucleotide sequence ID" value="XM_018213135.1"/>
</dbReference>
<feature type="compositionally biased region" description="Polar residues" evidence="1">
    <location>
        <begin position="1"/>
        <end position="10"/>
    </location>
</feature>
<reference evidence="2 3" key="1">
    <citation type="submission" date="2015-10" db="EMBL/GenBank/DDBJ databases">
        <title>Full genome of DAOMC 229536 Phialocephala scopiformis, a fungal endophyte of spruce producing the potent anti-insectan compound rugulosin.</title>
        <authorList>
            <consortium name="DOE Joint Genome Institute"/>
            <person name="Walker A.K."/>
            <person name="Frasz S.L."/>
            <person name="Seifert K.A."/>
            <person name="Miller J.D."/>
            <person name="Mondo S.J."/>
            <person name="Labutti K."/>
            <person name="Lipzen A."/>
            <person name="Dockter R."/>
            <person name="Kennedy M."/>
            <person name="Grigoriev I.V."/>
            <person name="Spatafora J.W."/>
        </authorList>
    </citation>
    <scope>NUCLEOTIDE SEQUENCE [LARGE SCALE GENOMIC DNA]</scope>
    <source>
        <strain evidence="2 3">CBS 120377</strain>
    </source>
</reference>
<proteinExistence type="predicted"/>
<evidence type="ECO:0000256" key="1">
    <source>
        <dbReference type="SAM" id="MobiDB-lite"/>
    </source>
</evidence>
<evidence type="ECO:0000313" key="2">
    <source>
        <dbReference type="EMBL" id="KUJ16415.1"/>
    </source>
</evidence>
<accession>A0A194X8C2</accession>
<dbReference type="AlphaFoldDB" id="A0A194X8C2"/>
<evidence type="ECO:0000313" key="3">
    <source>
        <dbReference type="Proteomes" id="UP000070700"/>
    </source>
</evidence>
<sequence length="207" mass="21832">MNYLPSNPLASSKKAGPAEGSEQPTEAQKHAQYDALSPEQKKKQTYTEWVTEAYNIQYERWMPWIEDQYLYWFGKGDNKASYVAKGIKQVDQIQDDVHNLVGNQLGENGLLAPVGKLVSTEGINRAERQGRDDQGSYGGAAAGYTDPMIKGGKSAGEGVVGGVAEGGKVVGSGAQSVGSGVVGGVKGAGGFVGGMFGGKKEVKEDVK</sequence>
<keyword evidence="3" id="KW-1185">Reference proteome</keyword>
<dbReference type="OrthoDB" id="3001700at2759"/>
<dbReference type="KEGG" id="psco:LY89DRAFT_669928"/>
<feature type="region of interest" description="Disordered" evidence="1">
    <location>
        <begin position="1"/>
        <end position="42"/>
    </location>
</feature>
<dbReference type="Proteomes" id="UP000070700">
    <property type="component" value="Unassembled WGS sequence"/>
</dbReference>
<dbReference type="InParanoid" id="A0A194X8C2"/>
<dbReference type="EMBL" id="KQ947416">
    <property type="protein sequence ID" value="KUJ16415.1"/>
    <property type="molecule type" value="Genomic_DNA"/>
</dbReference>
<organism evidence="2 3">
    <name type="scientific">Mollisia scopiformis</name>
    <name type="common">Conifer needle endophyte fungus</name>
    <name type="synonym">Phialocephala scopiformis</name>
    <dbReference type="NCBI Taxonomy" id="149040"/>
    <lineage>
        <taxon>Eukaryota</taxon>
        <taxon>Fungi</taxon>
        <taxon>Dikarya</taxon>
        <taxon>Ascomycota</taxon>
        <taxon>Pezizomycotina</taxon>
        <taxon>Leotiomycetes</taxon>
        <taxon>Helotiales</taxon>
        <taxon>Mollisiaceae</taxon>
        <taxon>Mollisia</taxon>
    </lineage>
</organism>
<protein>
    <submittedName>
        <fullName evidence="2">Uncharacterized protein</fullName>
    </submittedName>
</protein>
<name>A0A194X8C2_MOLSC</name>